<dbReference type="RefSeq" id="WP_210788995.1">
    <property type="nucleotide sequence ID" value="NZ_JAGPXB010000005.1"/>
</dbReference>
<sequence>MFQQISRVLTLVLVLLTISSCSLIEGIFKAGVGVGIFIVVAILAILAFIISRILGRK</sequence>
<comment type="caution">
    <text evidence="2">The sequence shown here is derived from an EMBL/GenBank/DDBJ whole genome shotgun (WGS) entry which is preliminary data.</text>
</comment>
<evidence type="ECO:0000256" key="1">
    <source>
        <dbReference type="SAM" id="Phobius"/>
    </source>
</evidence>
<keyword evidence="3" id="KW-1185">Reference proteome</keyword>
<dbReference type="Proteomes" id="UP000679008">
    <property type="component" value="Unassembled WGS sequence"/>
</dbReference>
<evidence type="ECO:0000313" key="2">
    <source>
        <dbReference type="EMBL" id="MBQ0908429.1"/>
    </source>
</evidence>
<name>A0ABS5D354_9FLAO</name>
<dbReference type="EMBL" id="JAGPXB010000005">
    <property type="protein sequence ID" value="MBQ0908429.1"/>
    <property type="molecule type" value="Genomic_DNA"/>
</dbReference>
<organism evidence="2 3">
    <name type="scientific">Flavobacterium erciyesense</name>
    <dbReference type="NCBI Taxonomy" id="2825842"/>
    <lineage>
        <taxon>Bacteria</taxon>
        <taxon>Pseudomonadati</taxon>
        <taxon>Bacteroidota</taxon>
        <taxon>Flavobacteriia</taxon>
        <taxon>Flavobacteriales</taxon>
        <taxon>Flavobacteriaceae</taxon>
        <taxon>Flavobacterium</taxon>
    </lineage>
</organism>
<dbReference type="PROSITE" id="PS51257">
    <property type="entry name" value="PROKAR_LIPOPROTEIN"/>
    <property type="match status" value="1"/>
</dbReference>
<proteinExistence type="predicted"/>
<keyword evidence="1" id="KW-0812">Transmembrane</keyword>
<reference evidence="2 3" key="1">
    <citation type="submission" date="2021-04" db="EMBL/GenBank/DDBJ databases">
        <title>Description of novel Flavobacterium sp. F-328.</title>
        <authorList>
            <person name="Saticioglu I.B."/>
        </authorList>
    </citation>
    <scope>NUCLEOTIDE SEQUENCE [LARGE SCALE GENOMIC DNA]</scope>
    <source>
        <strain evidence="2 3">F-328</strain>
    </source>
</reference>
<evidence type="ECO:0000313" key="3">
    <source>
        <dbReference type="Proteomes" id="UP000679008"/>
    </source>
</evidence>
<accession>A0ABS5D354</accession>
<evidence type="ECO:0008006" key="4">
    <source>
        <dbReference type="Google" id="ProtNLM"/>
    </source>
</evidence>
<keyword evidence="1" id="KW-0472">Membrane</keyword>
<gene>
    <name evidence="2" type="ORF">KBJ98_06915</name>
</gene>
<protein>
    <recommendedName>
        <fullName evidence="4">Phosphatidate cytidylyltransferase</fullName>
    </recommendedName>
</protein>
<keyword evidence="1" id="KW-1133">Transmembrane helix</keyword>
<feature type="transmembrane region" description="Helical" evidence="1">
    <location>
        <begin position="33"/>
        <end position="54"/>
    </location>
</feature>